<keyword evidence="1" id="KW-0812">Transmembrane</keyword>
<keyword evidence="1" id="KW-0472">Membrane</keyword>
<proteinExistence type="predicted"/>
<feature type="transmembrane region" description="Helical" evidence="1">
    <location>
        <begin position="78"/>
        <end position="99"/>
    </location>
</feature>
<evidence type="ECO:0000256" key="1">
    <source>
        <dbReference type="SAM" id="Phobius"/>
    </source>
</evidence>
<dbReference type="InterPro" id="IPR040811">
    <property type="entry name" value="SLATT_4"/>
</dbReference>
<feature type="transmembrane region" description="Helical" evidence="1">
    <location>
        <begin position="52"/>
        <end position="72"/>
    </location>
</feature>
<keyword evidence="1" id="KW-1133">Transmembrane helix</keyword>
<protein>
    <recommendedName>
        <fullName evidence="2">SMODS and SLOG-associating 2TM effector domain-containing protein</fullName>
    </recommendedName>
</protein>
<comment type="caution">
    <text evidence="3">The sequence shown here is derived from an EMBL/GenBank/DDBJ whole genome shotgun (WGS) entry which is preliminary data.</text>
</comment>
<dbReference type="Proteomes" id="UP000600171">
    <property type="component" value="Unassembled WGS sequence"/>
</dbReference>
<sequence length="114" mass="12702">MKTANDRSESKKHDSFLIANFADTVNRLRYTYETHEKAAPRYTNYEIARKRILIVCTTLATGTFVTSLFAVADSKSPGPVSVGLFAALATFAAFIGDVLDFSRKQQRHNEVPLT</sequence>
<reference evidence="3 4" key="1">
    <citation type="journal article" date="2014" name="Int. J. Syst. Evol. Microbiol.">
        <title>Complete genome sequence of Corynebacterium casei LMG S-19264T (=DSM 44701T), isolated from a smear-ripened cheese.</title>
        <authorList>
            <consortium name="US DOE Joint Genome Institute (JGI-PGF)"/>
            <person name="Walter F."/>
            <person name="Albersmeier A."/>
            <person name="Kalinowski J."/>
            <person name="Ruckert C."/>
        </authorList>
    </citation>
    <scope>NUCLEOTIDE SEQUENCE [LARGE SCALE GENOMIC DNA]</scope>
    <source>
        <strain evidence="3 4">CCM 8669</strain>
    </source>
</reference>
<gene>
    <name evidence="3" type="ORF">GCM10007359_10910</name>
</gene>
<feature type="domain" description="SMODS and SLOG-associating 2TM effector" evidence="2">
    <location>
        <begin position="23"/>
        <end position="111"/>
    </location>
</feature>
<dbReference type="Pfam" id="PF18186">
    <property type="entry name" value="SLATT_4"/>
    <property type="match status" value="1"/>
</dbReference>
<evidence type="ECO:0000313" key="4">
    <source>
        <dbReference type="Proteomes" id="UP000600171"/>
    </source>
</evidence>
<name>A0A917ISP4_9MICC</name>
<keyword evidence="4" id="KW-1185">Reference proteome</keyword>
<accession>A0A917ISP4</accession>
<evidence type="ECO:0000259" key="2">
    <source>
        <dbReference type="Pfam" id="PF18186"/>
    </source>
</evidence>
<dbReference type="AlphaFoldDB" id="A0A917ISP4"/>
<dbReference type="EMBL" id="BMDC01000001">
    <property type="protein sequence ID" value="GGH61591.1"/>
    <property type="molecule type" value="Genomic_DNA"/>
</dbReference>
<organism evidence="3 4">
    <name type="scientific">Rothia aerolata</name>
    <dbReference type="NCBI Taxonomy" id="1812262"/>
    <lineage>
        <taxon>Bacteria</taxon>
        <taxon>Bacillati</taxon>
        <taxon>Actinomycetota</taxon>
        <taxon>Actinomycetes</taxon>
        <taxon>Micrococcales</taxon>
        <taxon>Micrococcaceae</taxon>
        <taxon>Rothia</taxon>
    </lineage>
</organism>
<evidence type="ECO:0000313" key="3">
    <source>
        <dbReference type="EMBL" id="GGH61591.1"/>
    </source>
</evidence>